<dbReference type="Pfam" id="PF07707">
    <property type="entry name" value="BACK"/>
    <property type="match status" value="1"/>
</dbReference>
<dbReference type="InterPro" id="IPR000210">
    <property type="entry name" value="BTB/POZ_dom"/>
</dbReference>
<dbReference type="Gene3D" id="3.30.710.10">
    <property type="entry name" value="Potassium Channel Kv1.1, Chain A"/>
    <property type="match status" value="1"/>
</dbReference>
<dbReference type="InterPro" id="IPR015915">
    <property type="entry name" value="Kelch-typ_b-propeller"/>
</dbReference>
<dbReference type="PANTHER" id="PTHR45632:SF17">
    <property type="entry name" value="KELCH-LIKE PROTEIN 31"/>
    <property type="match status" value="1"/>
</dbReference>
<dbReference type="SUPFAM" id="SSF117281">
    <property type="entry name" value="Kelch motif"/>
    <property type="match status" value="1"/>
</dbReference>
<reference evidence="4" key="1">
    <citation type="journal article" date="2023" name="PLoS Negl. Trop. Dis.">
        <title>A genome sequence for Biomphalaria pfeifferi, the major vector snail for the human-infecting parasite Schistosoma mansoni.</title>
        <authorList>
            <person name="Bu L."/>
            <person name="Lu L."/>
            <person name="Laidemitt M.R."/>
            <person name="Zhang S.M."/>
            <person name="Mutuku M."/>
            <person name="Mkoji G."/>
            <person name="Steinauer M."/>
            <person name="Loker E.S."/>
        </authorList>
    </citation>
    <scope>NUCLEOTIDE SEQUENCE</scope>
    <source>
        <strain evidence="4">KasaAsao</strain>
    </source>
</reference>
<dbReference type="Gene3D" id="2.120.10.80">
    <property type="entry name" value="Kelch-type beta propeller"/>
    <property type="match status" value="1"/>
</dbReference>
<sequence>MVIKREVAYGIVQGLSDFWKCEELQDFTVTIGTTKFGCHRFLLAACSGFFRGLFRSGMKETELKNVNFEDISSETFELILESIYTGHGVLTNDNVTDIWRVAHRLGIEFLMKECENFVIKSLSVQNYVDYYKVGKYLNAVTVFDVVWAFVLKNFTTFSKEQYFLELPMSDVLRFVESQDLVVSSEDDVLKAILKWVEYNPSSERVNSTGVQDKEYAQDLVSRKEGNETECSKSSQENTSGCILANPGIKEHNLFALMSRARTCLACHECLVIMLGHPLVASDKQTRDLITQALLYQLQIGKRNGQWPTAAIHRNSSCYENVAIAAEQPPNTIPQIKVFSFSRNKWVTTNFNNIPRREVAHLAAVDKSLYSFFINENSCYNEDKNLLSHFQLIENNWFENIGKYLDLKMFHLAIPSVAVVNNFIYMLHCKMKSIWQLDPKSLSYARLADIPDDQPICHIMTYEQLILVFYSVSVVGVDETAIAYYDTSKNTWARLNNLEGPAKGMISFKDDHATYILQPNGDVWKLVKAQSDQLDFEHVIRLWNCNWSLHGAVTFKDKLYIYGVRSEALKDDPQLRKSLPGVFRKIIYLESESTVSSTFIPFIINRKCIQ</sequence>
<evidence type="ECO:0000313" key="5">
    <source>
        <dbReference type="Proteomes" id="UP001233172"/>
    </source>
</evidence>
<dbReference type="InterPro" id="IPR011705">
    <property type="entry name" value="BACK"/>
</dbReference>
<proteinExistence type="predicted"/>
<dbReference type="Proteomes" id="UP001233172">
    <property type="component" value="Unassembled WGS sequence"/>
</dbReference>
<evidence type="ECO:0000313" key="4">
    <source>
        <dbReference type="EMBL" id="KAK0048937.1"/>
    </source>
</evidence>
<dbReference type="Gene3D" id="1.25.40.420">
    <property type="match status" value="1"/>
</dbReference>
<protein>
    <submittedName>
        <fullName evidence="4">Kelch repeat and BTB domain-containing protein 7</fullName>
    </submittedName>
</protein>
<organism evidence="4 5">
    <name type="scientific">Biomphalaria pfeifferi</name>
    <name type="common">Bloodfluke planorb</name>
    <name type="synonym">Freshwater snail</name>
    <dbReference type="NCBI Taxonomy" id="112525"/>
    <lineage>
        <taxon>Eukaryota</taxon>
        <taxon>Metazoa</taxon>
        <taxon>Spiralia</taxon>
        <taxon>Lophotrochozoa</taxon>
        <taxon>Mollusca</taxon>
        <taxon>Gastropoda</taxon>
        <taxon>Heterobranchia</taxon>
        <taxon>Euthyneura</taxon>
        <taxon>Panpulmonata</taxon>
        <taxon>Hygrophila</taxon>
        <taxon>Lymnaeoidea</taxon>
        <taxon>Planorbidae</taxon>
        <taxon>Biomphalaria</taxon>
    </lineage>
</organism>
<dbReference type="PANTHER" id="PTHR45632">
    <property type="entry name" value="LD33804P"/>
    <property type="match status" value="1"/>
</dbReference>
<dbReference type="CDD" id="cd18186">
    <property type="entry name" value="BTB_POZ_ZBTB_KLHL-like"/>
    <property type="match status" value="1"/>
</dbReference>
<dbReference type="SMART" id="SM00225">
    <property type="entry name" value="BTB"/>
    <property type="match status" value="1"/>
</dbReference>
<reference evidence="4" key="2">
    <citation type="submission" date="2023-04" db="EMBL/GenBank/DDBJ databases">
        <authorList>
            <person name="Bu L."/>
            <person name="Lu L."/>
            <person name="Laidemitt M.R."/>
            <person name="Zhang S.M."/>
            <person name="Mutuku M."/>
            <person name="Mkoji G."/>
            <person name="Steinauer M."/>
            <person name="Loker E.S."/>
        </authorList>
    </citation>
    <scope>NUCLEOTIDE SEQUENCE</scope>
    <source>
        <strain evidence="4">KasaAsao</strain>
        <tissue evidence="4">Whole Snail</tissue>
    </source>
</reference>
<keyword evidence="5" id="KW-1185">Reference proteome</keyword>
<comment type="caution">
    <text evidence="4">The sequence shown here is derived from an EMBL/GenBank/DDBJ whole genome shotgun (WGS) entry which is preliminary data.</text>
</comment>
<accession>A0AAD8B7F5</accession>
<dbReference type="Pfam" id="PF00651">
    <property type="entry name" value="BTB"/>
    <property type="match status" value="1"/>
</dbReference>
<dbReference type="EMBL" id="JASAOG010000132">
    <property type="protein sequence ID" value="KAK0048937.1"/>
    <property type="molecule type" value="Genomic_DNA"/>
</dbReference>
<gene>
    <name evidence="4" type="ORF">Bpfe_021703</name>
</gene>
<dbReference type="PROSITE" id="PS50097">
    <property type="entry name" value="BTB"/>
    <property type="match status" value="1"/>
</dbReference>
<dbReference type="SUPFAM" id="SSF54695">
    <property type="entry name" value="POZ domain"/>
    <property type="match status" value="1"/>
</dbReference>
<evidence type="ECO:0000256" key="1">
    <source>
        <dbReference type="ARBA" id="ARBA00022441"/>
    </source>
</evidence>
<evidence type="ECO:0000256" key="2">
    <source>
        <dbReference type="ARBA" id="ARBA00022737"/>
    </source>
</evidence>
<keyword evidence="1" id="KW-0880">Kelch repeat</keyword>
<evidence type="ECO:0000259" key="3">
    <source>
        <dbReference type="PROSITE" id="PS50097"/>
    </source>
</evidence>
<dbReference type="SMART" id="SM00875">
    <property type="entry name" value="BACK"/>
    <property type="match status" value="1"/>
</dbReference>
<feature type="domain" description="BTB" evidence="3">
    <location>
        <begin position="25"/>
        <end position="92"/>
    </location>
</feature>
<name>A0AAD8B7F5_BIOPF</name>
<dbReference type="InterPro" id="IPR011333">
    <property type="entry name" value="SKP1/BTB/POZ_sf"/>
</dbReference>
<dbReference type="AlphaFoldDB" id="A0AAD8B7F5"/>
<keyword evidence="2" id="KW-0677">Repeat</keyword>